<dbReference type="Pfam" id="PF04412">
    <property type="entry name" value="AcnX"/>
    <property type="match status" value="1"/>
</dbReference>
<evidence type="ECO:0000259" key="3">
    <source>
        <dbReference type="Pfam" id="PF04412"/>
    </source>
</evidence>
<accession>A0A645DRZ1</accession>
<evidence type="ECO:0000256" key="1">
    <source>
        <dbReference type="ARBA" id="ARBA00023004"/>
    </source>
</evidence>
<dbReference type="PANTHER" id="PTHR36577:SF3">
    <property type="entry name" value="DUF521 DOMAIN PROTEIN (AFU_ORTHOLOGUE AFUA_6G00490)"/>
    <property type="match status" value="1"/>
</dbReference>
<dbReference type="EMBL" id="VSSQ01039210">
    <property type="protein sequence ID" value="MPM92244.1"/>
    <property type="molecule type" value="Genomic_DNA"/>
</dbReference>
<feature type="domain" description="Phosphomevalonate dehydratase large subunit-like" evidence="3">
    <location>
        <begin position="4"/>
        <end position="320"/>
    </location>
</feature>
<dbReference type="AlphaFoldDB" id="A0A645DRZ1"/>
<dbReference type="PANTHER" id="PTHR36577">
    <property type="entry name" value="DUF521 DOMAIN PROTEIN (AFU_ORTHOLOGUE AFUA_6G00490)"/>
    <property type="match status" value="1"/>
</dbReference>
<evidence type="ECO:0000256" key="2">
    <source>
        <dbReference type="ARBA" id="ARBA00023239"/>
    </source>
</evidence>
<organism evidence="4">
    <name type="scientific">bioreactor metagenome</name>
    <dbReference type="NCBI Taxonomy" id="1076179"/>
    <lineage>
        <taxon>unclassified sequences</taxon>
        <taxon>metagenomes</taxon>
        <taxon>ecological metagenomes</taxon>
    </lineage>
</organism>
<keyword evidence="2" id="KW-0456">Lyase</keyword>
<proteinExistence type="predicted"/>
<evidence type="ECO:0000313" key="4">
    <source>
        <dbReference type="EMBL" id="MPM92244.1"/>
    </source>
</evidence>
<sequence length="343" mass="37558">MEPLDADSYRQLWINEKDYKMNEEYVGYLADAGAVRTSTCAPYLTGWIPLKGQHFITTESSNVLLCNSLFGACGNPEGIEASFWAAICGRTPKYGRHVAENRIGTSRVYVDCPINTHTEWELLGYVVGSIAPKSSVPVLIGSFDDLDLDKFKHFSAPLAVVSDIDMCHVLGITPEAPTLEAAFGSMAAADASPSFHIVQRDIDEARAKFCSPASGKVGSVNLGCPHYSIYEIKDAAMALKGKKVAPWVHLHIWTTYSVKAQADRCGFTKLIEAAGGNLLAGSCPCYVFEYPETKEKLIGERLGVVFDSIKLSYCMPPCYDKSINTYFGEPMKCLAAALDGFWR</sequence>
<gene>
    <name evidence="4" type="ORF">SDC9_139379</name>
</gene>
<protein>
    <recommendedName>
        <fullName evidence="3">Phosphomevalonate dehydratase large subunit-like domain-containing protein</fullName>
    </recommendedName>
</protein>
<reference evidence="4" key="1">
    <citation type="submission" date="2019-08" db="EMBL/GenBank/DDBJ databases">
        <authorList>
            <person name="Kucharzyk K."/>
            <person name="Murdoch R.W."/>
            <person name="Higgins S."/>
            <person name="Loffler F."/>
        </authorList>
    </citation>
    <scope>NUCLEOTIDE SEQUENCE</scope>
</reference>
<keyword evidence="1" id="KW-0408">Iron</keyword>
<dbReference type="InterPro" id="IPR007506">
    <property type="entry name" value="PMDh-L-like_dom"/>
</dbReference>
<name>A0A645DRZ1_9ZZZZ</name>
<comment type="caution">
    <text evidence="4">The sequence shown here is derived from an EMBL/GenBank/DDBJ whole genome shotgun (WGS) entry which is preliminary data.</text>
</comment>
<dbReference type="GO" id="GO:0016829">
    <property type="term" value="F:lyase activity"/>
    <property type="evidence" value="ECO:0007669"/>
    <property type="project" value="UniProtKB-KW"/>
</dbReference>